<comment type="caution">
    <text evidence="4">The sequence shown here is derived from an EMBL/GenBank/DDBJ whole genome shotgun (WGS) entry which is preliminary data.</text>
</comment>
<dbReference type="InterPro" id="IPR001451">
    <property type="entry name" value="Hexapep"/>
</dbReference>
<name>A0A418YAL0_9GAMM</name>
<keyword evidence="3 4" id="KW-0012">Acyltransferase</keyword>
<dbReference type="InterPro" id="IPR051159">
    <property type="entry name" value="Hexapeptide_acetyltransf"/>
</dbReference>
<evidence type="ECO:0000256" key="3">
    <source>
        <dbReference type="ARBA" id="ARBA00023315"/>
    </source>
</evidence>
<dbReference type="GO" id="GO:0016746">
    <property type="term" value="F:acyltransferase activity"/>
    <property type="evidence" value="ECO:0007669"/>
    <property type="project" value="UniProtKB-KW"/>
</dbReference>
<keyword evidence="2" id="KW-0677">Repeat</keyword>
<dbReference type="PROSITE" id="PS00101">
    <property type="entry name" value="HEXAPEP_TRANSFERASES"/>
    <property type="match status" value="1"/>
</dbReference>
<dbReference type="InterPro" id="IPR011004">
    <property type="entry name" value="Trimer_LpxA-like_sf"/>
</dbReference>
<evidence type="ECO:0000313" key="5">
    <source>
        <dbReference type="Proteomes" id="UP000283255"/>
    </source>
</evidence>
<dbReference type="RefSeq" id="WP_119912194.1">
    <property type="nucleotide sequence ID" value="NZ_QZCH01000033.1"/>
</dbReference>
<dbReference type="EMBL" id="QZCH01000033">
    <property type="protein sequence ID" value="RJG39538.1"/>
    <property type="molecule type" value="Genomic_DNA"/>
</dbReference>
<dbReference type="Gene3D" id="2.160.10.10">
    <property type="entry name" value="Hexapeptide repeat proteins"/>
    <property type="match status" value="1"/>
</dbReference>
<dbReference type="PANTHER" id="PTHR23416">
    <property type="entry name" value="SIALIC ACID SYNTHASE-RELATED"/>
    <property type="match status" value="1"/>
</dbReference>
<keyword evidence="1 4" id="KW-0808">Transferase</keyword>
<dbReference type="Proteomes" id="UP000283255">
    <property type="component" value="Unassembled WGS sequence"/>
</dbReference>
<proteinExistence type="predicted"/>
<protein>
    <submittedName>
        <fullName evidence="4">Acyltransferase</fullName>
    </submittedName>
</protein>
<dbReference type="OrthoDB" id="5767762at2"/>
<dbReference type="CDD" id="cd04647">
    <property type="entry name" value="LbH_MAT_like"/>
    <property type="match status" value="1"/>
</dbReference>
<dbReference type="AlphaFoldDB" id="A0A418YAL0"/>
<sequence length="183" mass="19990">MKIMKLMDLPSLLILKTKLKMKGIPYGRKLKGKSVVLTTIGNIRIGHNVKLNSFSGGEPYKTGLQAHCKDSEITIGDNCLLNGTRIHCRTKVTIEEHCMFGPGSRIVDNDSHRTSIDIAERRLPPESAPILIRKNVWVGMNSLILKGVEIGENSVVAANSVVTKNVPKNTLVGGNPAKIIKTL</sequence>
<evidence type="ECO:0000313" key="4">
    <source>
        <dbReference type="EMBL" id="RJG39538.1"/>
    </source>
</evidence>
<organism evidence="4 5">
    <name type="scientific">Motilimonas pumila</name>
    <dbReference type="NCBI Taxonomy" id="2303987"/>
    <lineage>
        <taxon>Bacteria</taxon>
        <taxon>Pseudomonadati</taxon>
        <taxon>Pseudomonadota</taxon>
        <taxon>Gammaproteobacteria</taxon>
        <taxon>Alteromonadales</taxon>
        <taxon>Alteromonadales genera incertae sedis</taxon>
        <taxon>Motilimonas</taxon>
    </lineage>
</organism>
<dbReference type="SUPFAM" id="SSF51161">
    <property type="entry name" value="Trimeric LpxA-like enzymes"/>
    <property type="match status" value="1"/>
</dbReference>
<evidence type="ECO:0000256" key="2">
    <source>
        <dbReference type="ARBA" id="ARBA00022737"/>
    </source>
</evidence>
<dbReference type="Pfam" id="PF00132">
    <property type="entry name" value="Hexapep"/>
    <property type="match status" value="1"/>
</dbReference>
<evidence type="ECO:0000256" key="1">
    <source>
        <dbReference type="ARBA" id="ARBA00022679"/>
    </source>
</evidence>
<accession>A0A418YAL0</accession>
<reference evidence="4 5" key="1">
    <citation type="submission" date="2018-09" db="EMBL/GenBank/DDBJ databases">
        <authorList>
            <person name="Wang F."/>
        </authorList>
    </citation>
    <scope>NUCLEOTIDE SEQUENCE [LARGE SCALE GENOMIC DNA]</scope>
    <source>
        <strain evidence="4 5">PLHSC7-2</strain>
    </source>
</reference>
<keyword evidence="5" id="KW-1185">Reference proteome</keyword>
<reference evidence="4 5" key="2">
    <citation type="submission" date="2019-01" db="EMBL/GenBank/DDBJ databases">
        <title>Motilimonas pumilus sp. nov., isolated from the gut of sea cucumber (Apostichopus japonicus).</title>
        <authorList>
            <person name="Wang F.-Q."/>
            <person name="Ren L.-H."/>
            <person name="Lin Y.-W."/>
            <person name="Sun G.-H."/>
            <person name="Du Z.-J."/>
            <person name="Zhao J.-X."/>
            <person name="Liu X.-J."/>
            <person name="Liu L.-J."/>
        </authorList>
    </citation>
    <scope>NUCLEOTIDE SEQUENCE [LARGE SCALE GENOMIC DNA]</scope>
    <source>
        <strain evidence="4 5">PLHSC7-2</strain>
    </source>
</reference>
<gene>
    <name evidence="4" type="ORF">D1Z90_18035</name>
</gene>
<dbReference type="InterPro" id="IPR018357">
    <property type="entry name" value="Hexapep_transf_CS"/>
</dbReference>